<evidence type="ECO:0000313" key="2">
    <source>
        <dbReference type="Proteomes" id="UP000247781"/>
    </source>
</evidence>
<dbReference type="AlphaFoldDB" id="A0A318H5B9"/>
<name>A0A318H5B9_9MYCO</name>
<dbReference type="Proteomes" id="UP000247781">
    <property type="component" value="Unassembled WGS sequence"/>
</dbReference>
<dbReference type="RefSeq" id="WP_110320015.1">
    <property type="nucleotide sequence ID" value="NZ_QJJU01000041.1"/>
</dbReference>
<dbReference type="EMBL" id="QJJU01000041">
    <property type="protein sequence ID" value="PXW99144.1"/>
    <property type="molecule type" value="Genomic_DNA"/>
</dbReference>
<dbReference type="OrthoDB" id="280053at2"/>
<gene>
    <name evidence="1" type="ORF">C8E89_1416</name>
</gene>
<comment type="caution">
    <text evidence="1">The sequence shown here is derived from an EMBL/GenBank/DDBJ whole genome shotgun (WGS) entry which is preliminary data.</text>
</comment>
<protein>
    <submittedName>
        <fullName evidence="1">Uncharacterized protein</fullName>
    </submittedName>
</protein>
<reference evidence="1 2" key="2">
    <citation type="submission" date="2018-06" db="EMBL/GenBank/DDBJ databases">
        <title>Sequencing of bacterial isolates from soil warming experiment in Harvard Forest, Massachusetts, USA.</title>
        <authorList>
            <person name="Deangelis K.PhD."/>
        </authorList>
    </citation>
    <scope>NUCLEOTIDE SEQUENCE [LARGE SCALE GENOMIC DNA]</scope>
    <source>
        <strain evidence="1 2">GAS496</strain>
    </source>
</reference>
<dbReference type="Gene3D" id="3.40.50.1820">
    <property type="entry name" value="alpha/beta hydrolase"/>
    <property type="match status" value="1"/>
</dbReference>
<dbReference type="SUPFAM" id="SSF53474">
    <property type="entry name" value="alpha/beta-Hydrolases"/>
    <property type="match status" value="1"/>
</dbReference>
<proteinExistence type="predicted"/>
<evidence type="ECO:0000313" key="1">
    <source>
        <dbReference type="EMBL" id="PXW99144.1"/>
    </source>
</evidence>
<sequence>MTDIQGLNYYEVDFNADGTLNTATGDGDGGLPAAVTAGGITNLFVLSHGWNNGVDSARNLYTAMFGLLAGQLGAHLSTSAAVGVIWPSLLFPDDDPTTAPAVPSTGVQLATALAPSFPAQQPQLTTIGQLLDQQPQDPAKLTEFQQLATGLVTTAPQGVEDTGEAALMTSDAATALGHAAAMAPHASAGAQGIGNPFAGLWSGAREVLRTMSYYEMKNRAGVVGQHGLGPLLAGLSGPSGPPRIHLMGHSFGARLVAYSLAGLGANQTGDQSPVKSLTLIQGAFSHFTFASPLVFDPSRSGGLAGCLNRVDGPLLATFSAADRAVGWWYPAASMLAGQDAESAEDLVYRWGAMGHDGYQQNPAASTVVLSAPGEPYDFTRAGFYDLDANAVICANQSPFSGAHSDIRHPEVLWAVTSAAGLTP</sequence>
<organism evidence="1 2">
    <name type="scientific">Mycolicibacterium moriokaense</name>
    <dbReference type="NCBI Taxonomy" id="39691"/>
    <lineage>
        <taxon>Bacteria</taxon>
        <taxon>Bacillati</taxon>
        <taxon>Actinomycetota</taxon>
        <taxon>Actinomycetes</taxon>
        <taxon>Mycobacteriales</taxon>
        <taxon>Mycobacteriaceae</taxon>
        <taxon>Mycolicibacterium</taxon>
    </lineage>
</organism>
<accession>A0A318H5B9</accession>
<keyword evidence="2" id="KW-1185">Reference proteome</keyword>
<dbReference type="InterPro" id="IPR029058">
    <property type="entry name" value="AB_hydrolase_fold"/>
</dbReference>
<reference evidence="2" key="1">
    <citation type="submission" date="2018-05" db="EMBL/GenBank/DDBJ databases">
        <authorList>
            <person name="Deangelis K."/>
            <person name="Huntemann M."/>
            <person name="Clum A."/>
            <person name="Pillay M."/>
            <person name="Palaniappan K."/>
            <person name="Varghese N."/>
            <person name="Mikhailova N."/>
            <person name="Stamatis D."/>
            <person name="Reddy T."/>
            <person name="Daum C."/>
            <person name="Shapiro N."/>
            <person name="Ivanova N."/>
            <person name="Kyrpides N."/>
            <person name="Woyke T."/>
        </authorList>
    </citation>
    <scope>NUCLEOTIDE SEQUENCE [LARGE SCALE GENOMIC DNA]</scope>
    <source>
        <strain evidence="2">GAS496</strain>
    </source>
</reference>